<feature type="transmembrane region" description="Helical" evidence="11">
    <location>
        <begin position="107"/>
        <end position="132"/>
    </location>
</feature>
<dbReference type="GO" id="GO:0000155">
    <property type="term" value="F:phosphorelay sensor kinase activity"/>
    <property type="evidence" value="ECO:0007669"/>
    <property type="project" value="InterPro"/>
</dbReference>
<keyword evidence="15" id="KW-1185">Reference proteome</keyword>
<dbReference type="GO" id="GO:0016020">
    <property type="term" value="C:membrane"/>
    <property type="evidence" value="ECO:0007669"/>
    <property type="project" value="UniProtKB-SubCell"/>
</dbReference>
<dbReference type="Proteomes" id="UP000199652">
    <property type="component" value="Unassembled WGS sequence"/>
</dbReference>
<evidence type="ECO:0000256" key="4">
    <source>
        <dbReference type="ARBA" id="ARBA00018672"/>
    </source>
</evidence>
<feature type="modified residue" description="4-aspartylphosphate" evidence="10">
    <location>
        <position position="551"/>
    </location>
</feature>
<dbReference type="InterPro" id="IPR005467">
    <property type="entry name" value="His_kinase_dom"/>
</dbReference>
<dbReference type="RefSeq" id="WP_090244933.1">
    <property type="nucleotide sequence ID" value="NZ_FNOU01000009.1"/>
</dbReference>
<feature type="domain" description="Response regulatory" evidence="13">
    <location>
        <begin position="637"/>
        <end position="758"/>
    </location>
</feature>
<dbReference type="SMART" id="SM00387">
    <property type="entry name" value="HATPase_c"/>
    <property type="match status" value="1"/>
</dbReference>
<dbReference type="Pfam" id="PF00072">
    <property type="entry name" value="Response_reg"/>
    <property type="match status" value="2"/>
</dbReference>
<evidence type="ECO:0000259" key="13">
    <source>
        <dbReference type="PROSITE" id="PS50110"/>
    </source>
</evidence>
<gene>
    <name evidence="14" type="ORF">SAMN04488579_10976</name>
</gene>
<dbReference type="PROSITE" id="PS50109">
    <property type="entry name" value="HIS_KIN"/>
    <property type="match status" value="1"/>
</dbReference>
<dbReference type="SUPFAM" id="SSF52172">
    <property type="entry name" value="CheY-like"/>
    <property type="match status" value="2"/>
</dbReference>
<evidence type="ECO:0000256" key="8">
    <source>
        <dbReference type="ARBA" id="ARBA00023012"/>
    </source>
</evidence>
<dbReference type="Gene3D" id="1.10.287.130">
    <property type="match status" value="1"/>
</dbReference>
<dbReference type="InterPro" id="IPR001789">
    <property type="entry name" value="Sig_transdc_resp-reg_receiver"/>
</dbReference>
<protein>
    <recommendedName>
        <fullName evidence="4">Stage 0 sporulation protein A homolog</fullName>
        <ecNumber evidence="3">2.7.13.3</ecNumber>
    </recommendedName>
</protein>
<comment type="function">
    <text evidence="9">May play the central regulatory role in sporulation. It may be an element of the effector pathway responsible for the activation of sporulation genes in response to nutritional stress. Spo0A may act in concert with spo0H (a sigma factor) to control the expression of some genes that are critical to the sporulation process.</text>
</comment>
<evidence type="ECO:0000256" key="5">
    <source>
        <dbReference type="ARBA" id="ARBA00022553"/>
    </source>
</evidence>
<dbReference type="PANTHER" id="PTHR45339:SF5">
    <property type="entry name" value="HISTIDINE KINASE"/>
    <property type="match status" value="1"/>
</dbReference>
<dbReference type="PROSITE" id="PS50110">
    <property type="entry name" value="RESPONSE_REGULATORY"/>
    <property type="match status" value="2"/>
</dbReference>
<evidence type="ECO:0000256" key="2">
    <source>
        <dbReference type="ARBA" id="ARBA00004370"/>
    </source>
</evidence>
<comment type="subcellular location">
    <subcellularLocation>
        <location evidence="2">Membrane</location>
    </subcellularLocation>
</comment>
<dbReference type="InterPro" id="IPR036890">
    <property type="entry name" value="HATPase_C_sf"/>
</dbReference>
<feature type="transmembrane region" description="Helical" evidence="11">
    <location>
        <begin position="77"/>
        <end position="95"/>
    </location>
</feature>
<dbReference type="AlphaFoldDB" id="A0A1H3F862"/>
<keyword evidence="8" id="KW-0902">Two-component regulatory system</keyword>
<keyword evidence="5 10" id="KW-0597">Phosphoprotein</keyword>
<evidence type="ECO:0000313" key="15">
    <source>
        <dbReference type="Proteomes" id="UP000199652"/>
    </source>
</evidence>
<accession>A0A1H3F862</accession>
<evidence type="ECO:0000256" key="3">
    <source>
        <dbReference type="ARBA" id="ARBA00012438"/>
    </source>
</evidence>
<dbReference type="CDD" id="cd00082">
    <property type="entry name" value="HisKA"/>
    <property type="match status" value="1"/>
</dbReference>
<feature type="transmembrane region" description="Helical" evidence="11">
    <location>
        <begin position="203"/>
        <end position="219"/>
    </location>
</feature>
<dbReference type="FunFam" id="3.30.565.10:FF:000006">
    <property type="entry name" value="Sensor histidine kinase WalK"/>
    <property type="match status" value="1"/>
</dbReference>
<evidence type="ECO:0000256" key="11">
    <source>
        <dbReference type="SAM" id="Phobius"/>
    </source>
</evidence>
<dbReference type="InterPro" id="IPR011006">
    <property type="entry name" value="CheY-like_superfamily"/>
</dbReference>
<keyword evidence="11" id="KW-1133">Transmembrane helix</keyword>
<dbReference type="CDD" id="cd00156">
    <property type="entry name" value="REC"/>
    <property type="match status" value="1"/>
</dbReference>
<evidence type="ECO:0000256" key="7">
    <source>
        <dbReference type="ARBA" id="ARBA00022777"/>
    </source>
</evidence>
<dbReference type="CDD" id="cd17546">
    <property type="entry name" value="REC_hyHK_CKI1_RcsC-like"/>
    <property type="match status" value="1"/>
</dbReference>
<dbReference type="SMART" id="SM00388">
    <property type="entry name" value="HisKA"/>
    <property type="match status" value="1"/>
</dbReference>
<evidence type="ECO:0000256" key="9">
    <source>
        <dbReference type="ARBA" id="ARBA00024867"/>
    </source>
</evidence>
<dbReference type="InterPro" id="IPR003661">
    <property type="entry name" value="HisK_dim/P_dom"/>
</dbReference>
<dbReference type="Pfam" id="PF00512">
    <property type="entry name" value="HisKA"/>
    <property type="match status" value="1"/>
</dbReference>
<evidence type="ECO:0000256" key="1">
    <source>
        <dbReference type="ARBA" id="ARBA00000085"/>
    </source>
</evidence>
<dbReference type="InterPro" id="IPR003594">
    <property type="entry name" value="HATPase_dom"/>
</dbReference>
<dbReference type="Gene3D" id="3.40.50.2300">
    <property type="match status" value="2"/>
</dbReference>
<comment type="catalytic activity">
    <reaction evidence="1">
        <text>ATP + protein L-histidine = ADP + protein N-phospho-L-histidine.</text>
        <dbReference type="EC" id="2.7.13.3"/>
    </reaction>
</comment>
<organism evidence="14 15">
    <name type="scientific">Eubacterium barkeri</name>
    <name type="common">Clostridium barkeri</name>
    <dbReference type="NCBI Taxonomy" id="1528"/>
    <lineage>
        <taxon>Bacteria</taxon>
        <taxon>Bacillati</taxon>
        <taxon>Bacillota</taxon>
        <taxon>Clostridia</taxon>
        <taxon>Eubacteriales</taxon>
        <taxon>Eubacteriaceae</taxon>
        <taxon>Eubacterium</taxon>
    </lineage>
</organism>
<sequence>MLGAMYFQMGAFNLVLSLIVFSKVFADRNQFRDCRLFSQLLIAVIAVNLLDTAGWMLDGKLTGSLSLITNLVDGLNLMVSAAVCWCWVQYVQYLAYDDAGVPGKKNLLSTAFFLITAAAMFVAIPTRLFYYIDANGLYCRSTGYAFVVISNLVQLCYSIVLCFVVRRRVKDVSKRRELFMIGLIILLPIAGTMLQAVVYGYSMIWTAMTIVILIVFIHIQNKRREREAVEQHKQLQLALQQAQYASKAKTDFLSNMSHDIRTPMNAIIGFTAIATSHMDEKEVLQDSLAKIMTSSNHLLNLINDVLDMSRIESGKMHLQSAPCHLPAVMHELVDMVQSQIMANQLELFVDTFHVRDEQILTDSMKLNQIFLNLIGNAIKFNKPGGVVSIRIEQKPSTSPDIGSYVFTVKDTGCGISPEDAAHIFEPFERGVQDNEKDSVEGTGLGLAIVKNIVDMMGGTISVSSELGKGSEFRVGLSFGLPTKEQTENQNEKLCGLRALVVDDDYDTCDSVTTMLTEIGMNAEWTLTGKEAVLKAKKASELMRGYAAYIIDWLMPDMNGIEVARRIRHVIGAETPIFILTAYDYSDLEKEAREAGVTAFCRKPMFMSELRQTLYDSMRPVSEEPKPEATDISFRGKRILLTEDHPLNREIAVRLLTDKGAQVEEAEDGQIAVEKFKLSRLGYYDLILMDIRMPNLNGYEAADAIRALNRADAQTVPIIAMTANAFDEDKKMALAHGMNAHLSKPIEPQKLFGTLARSFQKKEASSPRPKGGTL</sequence>
<dbReference type="SUPFAM" id="SSF55874">
    <property type="entry name" value="ATPase domain of HSP90 chaperone/DNA topoisomerase II/histidine kinase"/>
    <property type="match status" value="1"/>
</dbReference>
<dbReference type="InterPro" id="IPR036097">
    <property type="entry name" value="HisK_dim/P_sf"/>
</dbReference>
<feature type="transmembrane region" description="Helical" evidence="11">
    <location>
        <begin position="37"/>
        <end position="57"/>
    </location>
</feature>
<feature type="transmembrane region" description="Helical" evidence="11">
    <location>
        <begin position="144"/>
        <end position="166"/>
    </location>
</feature>
<feature type="domain" description="Response regulatory" evidence="13">
    <location>
        <begin position="497"/>
        <end position="617"/>
    </location>
</feature>
<keyword evidence="7 14" id="KW-0418">Kinase</keyword>
<dbReference type="EMBL" id="FNOU01000009">
    <property type="protein sequence ID" value="SDX87162.1"/>
    <property type="molecule type" value="Genomic_DNA"/>
</dbReference>
<dbReference type="InterPro" id="IPR004358">
    <property type="entry name" value="Sig_transdc_His_kin-like_C"/>
</dbReference>
<keyword evidence="11" id="KW-0812">Transmembrane</keyword>
<dbReference type="OrthoDB" id="9804263at2"/>
<feature type="transmembrane region" description="Helical" evidence="11">
    <location>
        <begin position="178"/>
        <end position="197"/>
    </location>
</feature>
<dbReference type="PRINTS" id="PR00344">
    <property type="entry name" value="BCTRLSENSOR"/>
</dbReference>
<proteinExistence type="predicted"/>
<feature type="modified residue" description="4-aspartylphosphate" evidence="10">
    <location>
        <position position="689"/>
    </location>
</feature>
<dbReference type="STRING" id="1528.SAMN04488579_10976"/>
<name>A0A1H3F862_EUBBA</name>
<reference evidence="15" key="1">
    <citation type="submission" date="2016-10" db="EMBL/GenBank/DDBJ databases">
        <authorList>
            <person name="Varghese N."/>
            <person name="Submissions S."/>
        </authorList>
    </citation>
    <scope>NUCLEOTIDE SEQUENCE [LARGE SCALE GENOMIC DNA]</scope>
    <source>
        <strain evidence="15">VPI 5359</strain>
    </source>
</reference>
<keyword evidence="6" id="KW-0808">Transferase</keyword>
<dbReference type="SUPFAM" id="SSF47384">
    <property type="entry name" value="Homodimeric domain of signal transducing histidine kinase"/>
    <property type="match status" value="1"/>
</dbReference>
<keyword evidence="11" id="KW-0472">Membrane</keyword>
<dbReference type="CDD" id="cd00075">
    <property type="entry name" value="HATPase"/>
    <property type="match status" value="1"/>
</dbReference>
<dbReference type="SMART" id="SM00448">
    <property type="entry name" value="REC"/>
    <property type="match status" value="2"/>
</dbReference>
<evidence type="ECO:0000256" key="10">
    <source>
        <dbReference type="PROSITE-ProRule" id="PRU00169"/>
    </source>
</evidence>
<dbReference type="Pfam" id="PF02518">
    <property type="entry name" value="HATPase_c"/>
    <property type="match status" value="1"/>
</dbReference>
<dbReference type="Gene3D" id="3.30.565.10">
    <property type="entry name" value="Histidine kinase-like ATPase, C-terminal domain"/>
    <property type="match status" value="1"/>
</dbReference>
<evidence type="ECO:0000256" key="6">
    <source>
        <dbReference type="ARBA" id="ARBA00022679"/>
    </source>
</evidence>
<feature type="transmembrane region" description="Helical" evidence="11">
    <location>
        <begin position="6"/>
        <end position="25"/>
    </location>
</feature>
<feature type="domain" description="Histidine kinase" evidence="12">
    <location>
        <begin position="255"/>
        <end position="480"/>
    </location>
</feature>
<dbReference type="PANTHER" id="PTHR45339">
    <property type="entry name" value="HYBRID SIGNAL TRANSDUCTION HISTIDINE KINASE J"/>
    <property type="match status" value="1"/>
</dbReference>
<dbReference type="EC" id="2.7.13.3" evidence="3"/>
<evidence type="ECO:0000259" key="12">
    <source>
        <dbReference type="PROSITE" id="PS50109"/>
    </source>
</evidence>
<evidence type="ECO:0000313" key="14">
    <source>
        <dbReference type="EMBL" id="SDX87162.1"/>
    </source>
</evidence>